<name>A0A699RPQ5_TANCI</name>
<proteinExistence type="predicted"/>
<dbReference type="EMBL" id="BKCJ011102968">
    <property type="protein sequence ID" value="GFC86012.1"/>
    <property type="molecule type" value="Genomic_DNA"/>
</dbReference>
<accession>A0A699RPQ5</accession>
<sequence>TPIFDANEDECFDPGGDFNEIDAFLDIDTSMDIKDGYHDSEGDILYLESLLTNGIIPSLPFEVFLDHDPKRLNDISDMNDLKIMVKVFDPGIHEKKSQIYVSLPFEDHHYLFFTIALDYEDTPAYGFVHRLLELQSLAYGNPIS</sequence>
<evidence type="ECO:0000313" key="1">
    <source>
        <dbReference type="EMBL" id="GFC86012.1"/>
    </source>
</evidence>
<comment type="caution">
    <text evidence="1">The sequence shown here is derived from an EMBL/GenBank/DDBJ whole genome shotgun (WGS) entry which is preliminary data.</text>
</comment>
<gene>
    <name evidence="1" type="ORF">Tci_857982</name>
</gene>
<organism evidence="1">
    <name type="scientific">Tanacetum cinerariifolium</name>
    <name type="common">Dalmatian daisy</name>
    <name type="synonym">Chrysanthemum cinerariifolium</name>
    <dbReference type="NCBI Taxonomy" id="118510"/>
    <lineage>
        <taxon>Eukaryota</taxon>
        <taxon>Viridiplantae</taxon>
        <taxon>Streptophyta</taxon>
        <taxon>Embryophyta</taxon>
        <taxon>Tracheophyta</taxon>
        <taxon>Spermatophyta</taxon>
        <taxon>Magnoliopsida</taxon>
        <taxon>eudicotyledons</taxon>
        <taxon>Gunneridae</taxon>
        <taxon>Pentapetalae</taxon>
        <taxon>asterids</taxon>
        <taxon>campanulids</taxon>
        <taxon>Asterales</taxon>
        <taxon>Asteraceae</taxon>
        <taxon>Asteroideae</taxon>
        <taxon>Anthemideae</taxon>
        <taxon>Anthemidinae</taxon>
        <taxon>Tanacetum</taxon>
    </lineage>
</organism>
<reference evidence="1" key="1">
    <citation type="journal article" date="2019" name="Sci. Rep.">
        <title>Draft genome of Tanacetum cinerariifolium, the natural source of mosquito coil.</title>
        <authorList>
            <person name="Yamashiro T."/>
            <person name="Shiraishi A."/>
            <person name="Satake H."/>
            <person name="Nakayama K."/>
        </authorList>
    </citation>
    <scope>NUCLEOTIDE SEQUENCE</scope>
</reference>
<feature type="non-terminal residue" evidence="1">
    <location>
        <position position="1"/>
    </location>
</feature>
<dbReference type="AlphaFoldDB" id="A0A699RPQ5"/>
<protein>
    <submittedName>
        <fullName evidence="1">Uncharacterized protein</fullName>
    </submittedName>
</protein>